<dbReference type="GO" id="GO:0016020">
    <property type="term" value="C:membrane"/>
    <property type="evidence" value="ECO:0007669"/>
    <property type="project" value="InterPro"/>
</dbReference>
<keyword evidence="1" id="KW-0472">Membrane</keyword>
<sequence>MLIAGLLIVPYLIIKRIPFITKPQNKLLFSSFILSFPLYIIFFTLSVISTKAANAFFYLFASTTLTSFVIGKMFFKERVMINHFISAILLILGLIFLAYPFNFIQSGKGIITGIIGGVLYGVSNATRKFYADKVNRWTVMLYQMVSGAGLSFILTWFFNEFNRIKIAPVSITTLIVFGIGLVIIQILLFTGFKNFQLNIGSIVLASQLIFIEIIGVIFLKEIPTSFELLGSIIIILAIVLSNLRLRKIYA</sequence>
<accession>A0A1J4RS72</accession>
<dbReference type="InterPro" id="IPR037185">
    <property type="entry name" value="EmrE-like"/>
</dbReference>
<evidence type="ECO:0000256" key="1">
    <source>
        <dbReference type="SAM" id="Phobius"/>
    </source>
</evidence>
<feature type="transmembrane region" description="Helical" evidence="1">
    <location>
        <begin position="199"/>
        <end position="219"/>
    </location>
</feature>
<dbReference type="InterPro" id="IPR000620">
    <property type="entry name" value="EamA_dom"/>
</dbReference>
<feature type="transmembrane region" description="Helical" evidence="1">
    <location>
        <begin position="55"/>
        <end position="75"/>
    </location>
</feature>
<dbReference type="SUPFAM" id="SSF103481">
    <property type="entry name" value="Multidrug resistance efflux transporter EmrE"/>
    <property type="match status" value="2"/>
</dbReference>
<evidence type="ECO:0000313" key="4">
    <source>
        <dbReference type="Proteomes" id="UP000183144"/>
    </source>
</evidence>
<protein>
    <recommendedName>
        <fullName evidence="2">EamA domain-containing protein</fullName>
    </recommendedName>
</protein>
<dbReference type="EMBL" id="MNUI01000041">
    <property type="protein sequence ID" value="OIN89148.1"/>
    <property type="molecule type" value="Genomic_DNA"/>
</dbReference>
<feature type="transmembrane region" description="Helical" evidence="1">
    <location>
        <begin position="84"/>
        <end position="104"/>
    </location>
</feature>
<feature type="transmembrane region" description="Helical" evidence="1">
    <location>
        <begin position="27"/>
        <end position="49"/>
    </location>
</feature>
<dbReference type="STRING" id="1805034.AUJ59_02375"/>
<dbReference type="AlphaFoldDB" id="A0A1J4RS72"/>
<feature type="transmembrane region" description="Helical" evidence="1">
    <location>
        <begin position="225"/>
        <end position="245"/>
    </location>
</feature>
<gene>
    <name evidence="3" type="ORF">AUJ59_02375</name>
</gene>
<keyword evidence="1" id="KW-0812">Transmembrane</keyword>
<feature type="domain" description="EamA" evidence="2">
    <location>
        <begin position="108"/>
        <end position="242"/>
    </location>
</feature>
<name>A0A1J4RS72_9BACT</name>
<feature type="transmembrane region" description="Helical" evidence="1">
    <location>
        <begin position="139"/>
        <end position="158"/>
    </location>
</feature>
<evidence type="ECO:0000313" key="3">
    <source>
        <dbReference type="EMBL" id="OIN89148.1"/>
    </source>
</evidence>
<evidence type="ECO:0000259" key="2">
    <source>
        <dbReference type="Pfam" id="PF00892"/>
    </source>
</evidence>
<feature type="transmembrane region" description="Helical" evidence="1">
    <location>
        <begin position="170"/>
        <end position="192"/>
    </location>
</feature>
<dbReference type="Pfam" id="PF00892">
    <property type="entry name" value="EamA"/>
    <property type="match status" value="1"/>
</dbReference>
<keyword evidence="1" id="KW-1133">Transmembrane helix</keyword>
<proteinExistence type="predicted"/>
<reference evidence="3 4" key="1">
    <citation type="journal article" date="2016" name="Environ. Microbiol.">
        <title>Genomic resolution of a cold subsurface aquifer community provides metabolic insights for novel microbes adapted to high CO concentrations.</title>
        <authorList>
            <person name="Probst A.J."/>
            <person name="Castelle C.J."/>
            <person name="Singh A."/>
            <person name="Brown C.T."/>
            <person name="Anantharaman K."/>
            <person name="Sharon I."/>
            <person name="Hug L.A."/>
            <person name="Burstein D."/>
            <person name="Emerson J.B."/>
            <person name="Thomas B.C."/>
            <person name="Banfield J.F."/>
        </authorList>
    </citation>
    <scope>NUCLEOTIDE SEQUENCE [LARGE SCALE GENOMIC DNA]</scope>
    <source>
        <strain evidence="3">CG1_02_47_37</strain>
    </source>
</reference>
<organism evidence="3 4">
    <name type="scientific">Candidatus Beckwithbacteria bacterium CG1_02_47_37</name>
    <dbReference type="NCBI Taxonomy" id="1805034"/>
    <lineage>
        <taxon>Bacteria</taxon>
        <taxon>Candidatus Beckwithiibacteriota</taxon>
    </lineage>
</organism>
<dbReference type="Proteomes" id="UP000183144">
    <property type="component" value="Unassembled WGS sequence"/>
</dbReference>
<comment type="caution">
    <text evidence="3">The sequence shown here is derived from an EMBL/GenBank/DDBJ whole genome shotgun (WGS) entry which is preliminary data.</text>
</comment>
<feature type="transmembrane region" description="Helical" evidence="1">
    <location>
        <begin position="110"/>
        <end position="127"/>
    </location>
</feature>